<evidence type="ECO:0000256" key="2">
    <source>
        <dbReference type="ARBA" id="ARBA00022741"/>
    </source>
</evidence>
<gene>
    <name evidence="5" type="ORF">C4K68_20355</name>
</gene>
<dbReference type="PANTHER" id="PTHR30258">
    <property type="entry name" value="TYPE II SECRETION SYSTEM PROTEIN GSPE-RELATED"/>
    <property type="match status" value="1"/>
</dbReference>
<keyword evidence="2" id="KW-0547">Nucleotide-binding</keyword>
<dbReference type="Gene3D" id="3.30.450.90">
    <property type="match status" value="1"/>
</dbReference>
<evidence type="ECO:0000256" key="1">
    <source>
        <dbReference type="ARBA" id="ARBA00006611"/>
    </source>
</evidence>
<dbReference type="GO" id="GO:0005886">
    <property type="term" value="C:plasma membrane"/>
    <property type="evidence" value="ECO:0007669"/>
    <property type="project" value="TreeGrafter"/>
</dbReference>
<comment type="similarity">
    <text evidence="1">Belongs to the GSP E family.</text>
</comment>
<dbReference type="InterPro" id="IPR027417">
    <property type="entry name" value="P-loop_NTPase"/>
</dbReference>
<dbReference type="AlphaFoldDB" id="A0A2S5KLR7"/>
<reference evidence="5 6" key="1">
    <citation type="submission" date="2018-02" db="EMBL/GenBank/DDBJ databases">
        <title>novel marine gammaproteobacteria from coastal saline agro ecosystem.</title>
        <authorList>
            <person name="Krishnan R."/>
            <person name="Ramesh Kumar N."/>
        </authorList>
    </citation>
    <scope>NUCLEOTIDE SEQUENCE [LARGE SCALE GENOMIC DNA]</scope>
    <source>
        <strain evidence="5 6">228</strain>
    </source>
</reference>
<dbReference type="SUPFAM" id="SSF52540">
    <property type="entry name" value="P-loop containing nucleoside triphosphate hydrolases"/>
    <property type="match status" value="1"/>
</dbReference>
<proteinExistence type="inferred from homology"/>
<dbReference type="InterPro" id="IPR001482">
    <property type="entry name" value="T2SS/T4SS_dom"/>
</dbReference>
<protein>
    <recommendedName>
        <fullName evidence="4">Bacterial type II secretion system protein E domain-containing protein</fullName>
    </recommendedName>
</protein>
<feature type="domain" description="Bacterial type II secretion system protein E" evidence="4">
    <location>
        <begin position="275"/>
        <end position="558"/>
    </location>
</feature>
<sequence length="613" mass="67774">MSELAAVPVPSLHSNTAIMPSRLFTARPQQTAEELDGDCNKVRRRLPENCNLVEPTSDWRGKADELHGFYQVMVEGQLHSYLMIFVSGDDPKKAAQIKNKLPNIRGRVITDKSDLPAFYWIAPLDEVNKLRSDLGMSAQELTENDAESKLRDIIRSAMQQGCSDIHLIAAPDGGFVQFRVDTELVTQDYTISMELMIRIVARMYNYTGSQQNDSQWDNVSELSCRTKIDIDGVMHEYRFQSGPNGDSDGVWCVLRAIAKATPSDWKSKPTDTEAACLSRLAALGFSQGGLASISYMVRNTAGLVLLAGKTNAGKTVTITEIVNLKQVLTNYKLRVATIEDPLEISAPHVIQMPVTASRDDQSLTELFKERLEAIVRKDADVLVVGEIRNLESLEAVARLVFNGHFVIASMHVNSALAVPMMMSIFGLDNRIISNREFLKGIIWQRLLPRVCKSCGIPLQEAKSTDAHEQLLARLNGMGIPFNRRESAILLRNPDGCSACNHRGIKGKIAAMEIFTPSMQALKLIQQQDELGLYNHWRDIDKNTQNIPRENRVAGVTALDRAIDHMLKGIVSPTDVELALGPLNAQAIHADGVLETSEFNAFGLPRSGGGDAKQ</sequence>
<organism evidence="5 6">
    <name type="scientific">Proteobacteria bacterium 228</name>
    <dbReference type="NCBI Taxonomy" id="2083153"/>
    <lineage>
        <taxon>Bacteria</taxon>
        <taxon>Pseudomonadati</taxon>
        <taxon>Pseudomonadota</taxon>
    </lineage>
</organism>
<evidence type="ECO:0000259" key="4">
    <source>
        <dbReference type="Pfam" id="PF00437"/>
    </source>
</evidence>
<dbReference type="GO" id="GO:0016887">
    <property type="term" value="F:ATP hydrolysis activity"/>
    <property type="evidence" value="ECO:0007669"/>
    <property type="project" value="TreeGrafter"/>
</dbReference>
<dbReference type="EMBL" id="PRLP01000090">
    <property type="protein sequence ID" value="PPC75469.1"/>
    <property type="molecule type" value="Genomic_DNA"/>
</dbReference>
<evidence type="ECO:0000313" key="6">
    <source>
        <dbReference type="Proteomes" id="UP000238196"/>
    </source>
</evidence>
<dbReference type="Gene3D" id="3.40.50.300">
    <property type="entry name" value="P-loop containing nucleotide triphosphate hydrolases"/>
    <property type="match status" value="1"/>
</dbReference>
<accession>A0A2S5KLR7</accession>
<evidence type="ECO:0000256" key="3">
    <source>
        <dbReference type="ARBA" id="ARBA00022840"/>
    </source>
</evidence>
<dbReference type="OrthoDB" id="5790493at2"/>
<dbReference type="PANTHER" id="PTHR30258:SF1">
    <property type="entry name" value="PROTEIN TRANSPORT PROTEIN HOFB HOMOLOG"/>
    <property type="match status" value="1"/>
</dbReference>
<evidence type="ECO:0000313" key="5">
    <source>
        <dbReference type="EMBL" id="PPC75469.1"/>
    </source>
</evidence>
<keyword evidence="3" id="KW-0067">ATP-binding</keyword>
<dbReference type="GO" id="GO:0005524">
    <property type="term" value="F:ATP binding"/>
    <property type="evidence" value="ECO:0007669"/>
    <property type="project" value="UniProtKB-KW"/>
</dbReference>
<dbReference type="Proteomes" id="UP000238196">
    <property type="component" value="Unassembled WGS sequence"/>
</dbReference>
<dbReference type="Pfam" id="PF00437">
    <property type="entry name" value="T2SSE"/>
    <property type="match status" value="1"/>
</dbReference>
<name>A0A2S5KLR7_9PROT</name>
<comment type="caution">
    <text evidence="5">The sequence shown here is derived from an EMBL/GenBank/DDBJ whole genome shotgun (WGS) entry which is preliminary data.</text>
</comment>